<gene>
    <name evidence="7" type="ORF">MKW94_015154</name>
</gene>
<dbReference type="Pfam" id="PF04997">
    <property type="entry name" value="RNA_pol_Rpb1_1"/>
    <property type="match status" value="1"/>
</dbReference>
<evidence type="ECO:0000259" key="6">
    <source>
        <dbReference type="Pfam" id="PF04997"/>
    </source>
</evidence>
<evidence type="ECO:0000256" key="2">
    <source>
        <dbReference type="ARBA" id="ARBA00022478"/>
    </source>
</evidence>
<keyword evidence="4" id="KW-0548">Nucleotidyltransferase</keyword>
<evidence type="ECO:0000313" key="8">
    <source>
        <dbReference type="Proteomes" id="UP001177140"/>
    </source>
</evidence>
<dbReference type="SUPFAM" id="SSF64484">
    <property type="entry name" value="beta and beta-prime subunits of DNA dependent RNA-polymerase"/>
    <property type="match status" value="1"/>
</dbReference>
<dbReference type="GO" id="GO:0003677">
    <property type="term" value="F:DNA binding"/>
    <property type="evidence" value="ECO:0007669"/>
    <property type="project" value="InterPro"/>
</dbReference>
<dbReference type="AlphaFoldDB" id="A0AA41SMX6"/>
<keyword evidence="8" id="KW-1185">Reference proteome</keyword>
<comment type="caution">
    <text evidence="7">The sequence shown here is derived from an EMBL/GenBank/DDBJ whole genome shotgun (WGS) entry which is preliminary data.</text>
</comment>
<keyword evidence="5" id="KW-0804">Transcription</keyword>
<dbReference type="InterPro" id="IPR045867">
    <property type="entry name" value="DNA-dir_RpoC_beta_prime"/>
</dbReference>
<dbReference type="InterPro" id="IPR007080">
    <property type="entry name" value="RNA_pol_Rpb1_1"/>
</dbReference>
<feature type="domain" description="RNA polymerase Rpb1" evidence="6">
    <location>
        <begin position="37"/>
        <end position="239"/>
    </location>
</feature>
<dbReference type="PANTHER" id="PTHR19376:SF36">
    <property type="entry name" value="DNA-DIRECTED RNA POLYMERASE IV SUBUNIT 1"/>
    <property type="match status" value="1"/>
</dbReference>
<dbReference type="InterPro" id="IPR044893">
    <property type="entry name" value="RNA_pol_Rpb1_clamp_domain"/>
</dbReference>
<accession>A0AA41SMX6</accession>
<dbReference type="GO" id="GO:0006351">
    <property type="term" value="P:DNA-templated transcription"/>
    <property type="evidence" value="ECO:0007669"/>
    <property type="project" value="InterPro"/>
</dbReference>
<keyword evidence="3" id="KW-0808">Transferase</keyword>
<dbReference type="Proteomes" id="UP001177140">
    <property type="component" value="Unassembled WGS sequence"/>
</dbReference>
<keyword evidence="2" id="KW-0240">DNA-directed RNA polymerase</keyword>
<feature type="non-terminal residue" evidence="7">
    <location>
        <position position="1"/>
    </location>
</feature>
<dbReference type="GO" id="GO:0003899">
    <property type="term" value="F:DNA-directed RNA polymerase activity"/>
    <property type="evidence" value="ECO:0007669"/>
    <property type="project" value="UniProtKB-EC"/>
</dbReference>
<dbReference type="EMBL" id="JAJJMA010184650">
    <property type="protein sequence ID" value="MCL7037905.1"/>
    <property type="molecule type" value="Genomic_DNA"/>
</dbReference>
<dbReference type="Gene3D" id="4.10.860.120">
    <property type="entry name" value="RNA polymerase II, clamp domain"/>
    <property type="match status" value="1"/>
</dbReference>
<dbReference type="PANTHER" id="PTHR19376">
    <property type="entry name" value="DNA-DIRECTED RNA POLYMERASE"/>
    <property type="match status" value="1"/>
</dbReference>
<proteinExistence type="predicted"/>
<evidence type="ECO:0000256" key="5">
    <source>
        <dbReference type="ARBA" id="ARBA00023163"/>
    </source>
</evidence>
<dbReference type="EC" id="2.7.7.6" evidence="1"/>
<evidence type="ECO:0000256" key="1">
    <source>
        <dbReference type="ARBA" id="ARBA00012418"/>
    </source>
</evidence>
<evidence type="ECO:0000256" key="3">
    <source>
        <dbReference type="ARBA" id="ARBA00022679"/>
    </source>
</evidence>
<reference evidence="7" key="1">
    <citation type="submission" date="2022-03" db="EMBL/GenBank/DDBJ databases">
        <title>A functionally conserved STORR gene fusion in Papaver species that diverged 16.8 million years ago.</title>
        <authorList>
            <person name="Catania T."/>
        </authorList>
    </citation>
    <scope>NUCLEOTIDE SEQUENCE</scope>
    <source>
        <strain evidence="7">S-191538</strain>
    </source>
</reference>
<evidence type="ECO:0000313" key="7">
    <source>
        <dbReference type="EMBL" id="MCL7037905.1"/>
    </source>
</evidence>
<sequence>MDEIKHPPGVLTSIKFGLYTDNDLAKFCAVSVEAVNDVTDPKMGLPNMSSECTTCGEKDIKTCEGHNGIARLPFDLFHPFFSSEIVQILNQICPGCKSIRTKGLSSMPENSALPHIQQFTCKYCVKSSTDWYPKMKFKVASSNYFGKNISEVIVEVTEKMPKKFFGKGLELGLPKDYWDFIMKDPQQVETGFTSHRRSLTPLQATNILKDVDPDFIKSVVSDRRLLFLSSIPVTPNCGRVVEMANILTTGQSMIF</sequence>
<protein>
    <recommendedName>
        <fullName evidence="1">DNA-directed RNA polymerase</fullName>
        <ecNumber evidence="1">2.7.7.6</ecNumber>
    </recommendedName>
</protein>
<organism evidence="7 8">
    <name type="scientific">Papaver nudicaule</name>
    <name type="common">Iceland poppy</name>
    <dbReference type="NCBI Taxonomy" id="74823"/>
    <lineage>
        <taxon>Eukaryota</taxon>
        <taxon>Viridiplantae</taxon>
        <taxon>Streptophyta</taxon>
        <taxon>Embryophyta</taxon>
        <taxon>Tracheophyta</taxon>
        <taxon>Spermatophyta</taxon>
        <taxon>Magnoliopsida</taxon>
        <taxon>Ranunculales</taxon>
        <taxon>Papaveraceae</taxon>
        <taxon>Papaveroideae</taxon>
        <taxon>Papaver</taxon>
    </lineage>
</organism>
<evidence type="ECO:0000256" key="4">
    <source>
        <dbReference type="ARBA" id="ARBA00022695"/>
    </source>
</evidence>
<dbReference type="GO" id="GO:0000428">
    <property type="term" value="C:DNA-directed RNA polymerase complex"/>
    <property type="evidence" value="ECO:0007669"/>
    <property type="project" value="UniProtKB-KW"/>
</dbReference>
<name>A0AA41SMX6_PAPNU</name>